<feature type="compositionally biased region" description="Basic and acidic residues" evidence="6">
    <location>
        <begin position="600"/>
        <end position="609"/>
    </location>
</feature>
<feature type="compositionally biased region" description="Basic and acidic residues" evidence="6">
    <location>
        <begin position="360"/>
        <end position="369"/>
    </location>
</feature>
<feature type="region of interest" description="Disordered" evidence="6">
    <location>
        <begin position="584"/>
        <end position="616"/>
    </location>
</feature>
<keyword evidence="4" id="KW-0804">Transcription</keyword>
<dbReference type="AlphaFoldDB" id="A0A6J1E578"/>
<evidence type="ECO:0000256" key="6">
    <source>
        <dbReference type="SAM" id="MobiDB-lite"/>
    </source>
</evidence>
<gene>
    <name evidence="9" type="primary">LOC111026151</name>
</gene>
<evidence type="ECO:0000313" key="9">
    <source>
        <dbReference type="RefSeq" id="XP_022159861.1"/>
    </source>
</evidence>
<proteinExistence type="predicted"/>
<dbReference type="PANTHER" id="PTHR34067:SF20">
    <property type="entry name" value="OS08G0206700 PROTEIN"/>
    <property type="match status" value="1"/>
</dbReference>
<dbReference type="PROSITE" id="PS50982">
    <property type="entry name" value="MBD"/>
    <property type="match status" value="3"/>
</dbReference>
<dbReference type="InterPro" id="IPR016177">
    <property type="entry name" value="DNA-bd_dom_sf"/>
</dbReference>
<feature type="domain" description="MBD" evidence="7">
    <location>
        <begin position="154"/>
        <end position="223"/>
    </location>
</feature>
<feature type="domain" description="MBD" evidence="7">
    <location>
        <begin position="1"/>
        <end position="71"/>
    </location>
</feature>
<dbReference type="Pfam" id="PF01429">
    <property type="entry name" value="MBD"/>
    <property type="match status" value="2"/>
</dbReference>
<keyword evidence="8" id="KW-1185">Reference proteome</keyword>
<evidence type="ECO:0000256" key="3">
    <source>
        <dbReference type="ARBA" id="ARBA00023125"/>
    </source>
</evidence>
<dbReference type="KEGG" id="mcha:111026151"/>
<evidence type="ECO:0000256" key="4">
    <source>
        <dbReference type="ARBA" id="ARBA00023163"/>
    </source>
</evidence>
<evidence type="ECO:0000313" key="8">
    <source>
        <dbReference type="Proteomes" id="UP000504603"/>
    </source>
</evidence>
<evidence type="ECO:0000256" key="5">
    <source>
        <dbReference type="ARBA" id="ARBA00023242"/>
    </source>
</evidence>
<evidence type="ECO:0000256" key="2">
    <source>
        <dbReference type="ARBA" id="ARBA00023015"/>
    </source>
</evidence>
<feature type="compositionally biased region" description="Basic and acidic residues" evidence="6">
    <location>
        <begin position="683"/>
        <end position="692"/>
    </location>
</feature>
<dbReference type="GO" id="GO:0005634">
    <property type="term" value="C:nucleus"/>
    <property type="evidence" value="ECO:0007669"/>
    <property type="project" value="UniProtKB-SubCell"/>
</dbReference>
<dbReference type="InterPro" id="IPR001739">
    <property type="entry name" value="Methyl_CpG_DNA-bd"/>
</dbReference>
<feature type="domain" description="MBD" evidence="7">
    <location>
        <begin position="76"/>
        <end position="153"/>
    </location>
</feature>
<evidence type="ECO:0000256" key="1">
    <source>
        <dbReference type="ARBA" id="ARBA00004123"/>
    </source>
</evidence>
<dbReference type="Gene3D" id="3.30.890.10">
    <property type="entry name" value="Methyl-cpg-binding Protein 2, Chain A"/>
    <property type="match status" value="3"/>
</dbReference>
<dbReference type="RefSeq" id="XP_022159861.1">
    <property type="nucleotide sequence ID" value="XM_022304169.1"/>
</dbReference>
<keyword evidence="2" id="KW-0805">Transcription regulation</keyword>
<dbReference type="InterPro" id="IPR038945">
    <property type="entry name" value="MBD13-like"/>
</dbReference>
<protein>
    <submittedName>
        <fullName evidence="9">Uncharacterized protein LOC111026151 isoform X1</fullName>
    </submittedName>
</protein>
<reference evidence="9" key="1">
    <citation type="submission" date="2025-08" db="UniProtKB">
        <authorList>
            <consortium name="RefSeq"/>
        </authorList>
    </citation>
    <scope>IDENTIFICATION</scope>
    <source>
        <strain evidence="9">OHB3-1</strain>
    </source>
</reference>
<dbReference type="GO" id="GO:0003677">
    <property type="term" value="F:DNA binding"/>
    <property type="evidence" value="ECO:0007669"/>
    <property type="project" value="UniProtKB-KW"/>
</dbReference>
<dbReference type="Proteomes" id="UP000504603">
    <property type="component" value="Unplaced"/>
</dbReference>
<dbReference type="SUPFAM" id="SSF54171">
    <property type="entry name" value="DNA-binding domain"/>
    <property type="match status" value="3"/>
</dbReference>
<name>A0A6J1E578_MOMCH</name>
<dbReference type="OrthoDB" id="10072024at2759"/>
<feature type="region of interest" description="Disordered" evidence="6">
    <location>
        <begin position="388"/>
        <end position="445"/>
    </location>
</feature>
<sequence>MVAKGSPDWLPSGWTVQYKVQKTGRKIRFYMNLESGKSFLNKDDVIGYIKSIQSQKPQSTPRRTKTQSGNSPVQLIVKTSERPEWLPDGWKVESRTRMSGSNVGGVYKCYIDPVTGNRFYSKPEVFRYLRTVKNTSCTLKERRTSKNVNSRSKVVIEHYKDEDLPPGWIKEIKIKEKADGIRKDPFYIDPKTGYVFRSKKDVLRYLETGKISRHAFKPKEGGDNDQELITNKISRRSTAKGLKLAPPAATPQPSAGEELPVDSSSELPGDQILQPGRRVNVSTEPKDASVPPVETVQEIVSSRKVVGESSEIKEKSHRSSASPEVEHPEGNNTERVPPDDGPISTSASESGQEKAFPGFEKPESNKIDEVTLLTTASKLEQEEIMISDMMEMGGNGEKTNTRKFKKKKKDNDLPRRSSKRLAGIEPELVPNAATNDIPQVSNGSSFAEVRPDVGLTVNADAAKACQQLNVGPERDNEDNVSNLKDIALNGNPSNKRKTPLECSLAVPKEKIRRVHTEKRGDGETEGELSVPIADFWSDPCLEFAIKTLTGALPVENASATDEGPVPNPTVDFLLEKSLVKNGSGSCMNKKTQVNKKTKNKKELTSDHRSPSINGLKPELASDVTTCEQANLHSNGAFLTFNLADSGIHGEPQQKNEQCTTSSEISPVRGLRHPPPEVNTEQSNRTEGRNENRMVLHDQHQKLQTKDYTTSETPLAFPFGDAWADPCLDFAFKTLTGAIPIEDSLGIQSYFEERLDSSRSQRDGSAALPDFGSPSFFQNDISSHFDGPEKSVSGQHLSLDPLLTVGNASLPSCSGFASQQQPCLDRNRYFKGR</sequence>
<dbReference type="PANTHER" id="PTHR34067">
    <property type="entry name" value="OS04G0193200 PROTEIN"/>
    <property type="match status" value="1"/>
</dbReference>
<keyword evidence="3" id="KW-0238">DNA-binding</keyword>
<feature type="compositionally biased region" description="Polar residues" evidence="6">
    <location>
        <begin position="652"/>
        <end position="664"/>
    </location>
</feature>
<organism evidence="8 9">
    <name type="scientific">Momordica charantia</name>
    <name type="common">Bitter gourd</name>
    <name type="synonym">Balsam pear</name>
    <dbReference type="NCBI Taxonomy" id="3673"/>
    <lineage>
        <taxon>Eukaryota</taxon>
        <taxon>Viridiplantae</taxon>
        <taxon>Streptophyta</taxon>
        <taxon>Embryophyta</taxon>
        <taxon>Tracheophyta</taxon>
        <taxon>Spermatophyta</taxon>
        <taxon>Magnoliopsida</taxon>
        <taxon>eudicotyledons</taxon>
        <taxon>Gunneridae</taxon>
        <taxon>Pentapetalae</taxon>
        <taxon>rosids</taxon>
        <taxon>fabids</taxon>
        <taxon>Cucurbitales</taxon>
        <taxon>Cucurbitaceae</taxon>
        <taxon>Momordiceae</taxon>
        <taxon>Momordica</taxon>
    </lineage>
</organism>
<evidence type="ECO:0000259" key="7">
    <source>
        <dbReference type="PROSITE" id="PS50982"/>
    </source>
</evidence>
<dbReference type="GeneID" id="111026151"/>
<comment type="subcellular location">
    <subcellularLocation>
        <location evidence="1">Nucleus</location>
    </subcellularLocation>
</comment>
<feature type="compositionally biased region" description="Polar residues" evidence="6">
    <location>
        <begin position="432"/>
        <end position="445"/>
    </location>
</feature>
<feature type="region of interest" description="Disordered" evidence="6">
    <location>
        <begin position="53"/>
        <end position="72"/>
    </location>
</feature>
<accession>A0A6J1E578</accession>
<feature type="region of interest" description="Disordered" evidence="6">
    <location>
        <begin position="235"/>
        <end position="369"/>
    </location>
</feature>
<keyword evidence="5" id="KW-0539">Nucleus</keyword>
<feature type="region of interest" description="Disordered" evidence="6">
    <location>
        <begin position="647"/>
        <end position="692"/>
    </location>
</feature>